<dbReference type="PANTHER" id="PTHR42830:SF2">
    <property type="entry name" value="OSMC_OHR FAMILY PROTEIN"/>
    <property type="match status" value="1"/>
</dbReference>
<protein>
    <submittedName>
        <fullName evidence="1">OsmC family peroxiredoxin</fullName>
    </submittedName>
</protein>
<dbReference type="PANTHER" id="PTHR42830">
    <property type="entry name" value="OSMOTICALLY INDUCIBLE FAMILY PROTEIN"/>
    <property type="match status" value="1"/>
</dbReference>
<evidence type="ECO:0000313" key="2">
    <source>
        <dbReference type="Proteomes" id="UP000292855"/>
    </source>
</evidence>
<dbReference type="RefSeq" id="WP_130143402.1">
    <property type="nucleotide sequence ID" value="NZ_SGIT01000006.1"/>
</dbReference>
<evidence type="ECO:0000313" key="1">
    <source>
        <dbReference type="EMBL" id="RZF57916.1"/>
    </source>
</evidence>
<sequence>MSQTHFYEVNIQWKEGRIGELSSPVLEKAIECATPPEFPDGVSGIWSPEHLFVSAINSCYMATFLAIAHNFKVEIADFSCKTVAKLEMMDGKYQITQAEMFPEVKLVHPETDTDKAERIIEKAKAGCLVTNSIKTEIILNAKIS</sequence>
<keyword evidence="2" id="KW-1185">Reference proteome</keyword>
<dbReference type="Gene3D" id="3.30.300.20">
    <property type="match status" value="1"/>
</dbReference>
<gene>
    <name evidence="1" type="ORF">EWE74_19810</name>
</gene>
<dbReference type="InterPro" id="IPR036102">
    <property type="entry name" value="OsmC/Ohrsf"/>
</dbReference>
<organism evidence="1 2">
    <name type="scientific">Sphingobacterium corticibacterium</name>
    <dbReference type="NCBI Taxonomy" id="2484746"/>
    <lineage>
        <taxon>Bacteria</taxon>
        <taxon>Pseudomonadati</taxon>
        <taxon>Bacteroidota</taxon>
        <taxon>Sphingobacteriia</taxon>
        <taxon>Sphingobacteriales</taxon>
        <taxon>Sphingobacteriaceae</taxon>
        <taxon>Sphingobacterium</taxon>
    </lineage>
</organism>
<dbReference type="EMBL" id="SGIT01000006">
    <property type="protein sequence ID" value="RZF57916.1"/>
    <property type="molecule type" value="Genomic_DNA"/>
</dbReference>
<dbReference type="Proteomes" id="UP000292855">
    <property type="component" value="Unassembled WGS sequence"/>
</dbReference>
<name>A0A4Q6XP77_9SPHI</name>
<accession>A0A4Q6XP77</accession>
<dbReference type="AlphaFoldDB" id="A0A4Q6XP77"/>
<proteinExistence type="predicted"/>
<dbReference type="InterPro" id="IPR052707">
    <property type="entry name" value="OsmC_Ohr_Peroxiredoxin"/>
</dbReference>
<dbReference type="Pfam" id="PF02566">
    <property type="entry name" value="OsmC"/>
    <property type="match status" value="1"/>
</dbReference>
<dbReference type="InterPro" id="IPR015946">
    <property type="entry name" value="KH_dom-like_a/b"/>
</dbReference>
<comment type="caution">
    <text evidence="1">The sequence shown here is derived from an EMBL/GenBank/DDBJ whole genome shotgun (WGS) entry which is preliminary data.</text>
</comment>
<dbReference type="SUPFAM" id="SSF82784">
    <property type="entry name" value="OsmC-like"/>
    <property type="match status" value="1"/>
</dbReference>
<dbReference type="InterPro" id="IPR003718">
    <property type="entry name" value="OsmC/Ohr_fam"/>
</dbReference>
<dbReference type="OrthoDB" id="9795405at2"/>
<reference evidence="1 2" key="1">
    <citation type="submission" date="2019-02" db="EMBL/GenBank/DDBJ databases">
        <authorList>
            <person name="Li Y."/>
        </authorList>
    </citation>
    <scope>NUCLEOTIDE SEQUENCE [LARGE SCALE GENOMIC DNA]</scope>
    <source>
        <strain evidence="1 2">30C10-4-7</strain>
    </source>
</reference>